<dbReference type="SUPFAM" id="SSF144232">
    <property type="entry name" value="HIT/MYND zinc finger-like"/>
    <property type="match status" value="1"/>
</dbReference>
<reference evidence="6" key="1">
    <citation type="submission" date="2023-03" db="EMBL/GenBank/DDBJ databases">
        <title>Massive genome expansion in bonnet fungi (Mycena s.s.) driven by repeated elements and novel gene families across ecological guilds.</title>
        <authorList>
            <consortium name="Lawrence Berkeley National Laboratory"/>
            <person name="Harder C.B."/>
            <person name="Miyauchi S."/>
            <person name="Viragh M."/>
            <person name="Kuo A."/>
            <person name="Thoen E."/>
            <person name="Andreopoulos B."/>
            <person name="Lu D."/>
            <person name="Skrede I."/>
            <person name="Drula E."/>
            <person name="Henrissat B."/>
            <person name="Morin E."/>
            <person name="Kohler A."/>
            <person name="Barry K."/>
            <person name="LaButti K."/>
            <person name="Morin E."/>
            <person name="Salamov A."/>
            <person name="Lipzen A."/>
            <person name="Mereny Z."/>
            <person name="Hegedus B."/>
            <person name="Baldrian P."/>
            <person name="Stursova M."/>
            <person name="Weitz H."/>
            <person name="Taylor A."/>
            <person name="Grigoriev I.V."/>
            <person name="Nagy L.G."/>
            <person name="Martin F."/>
            <person name="Kauserud H."/>
        </authorList>
    </citation>
    <scope>NUCLEOTIDE SEQUENCE</scope>
    <source>
        <strain evidence="6">CBHHK200</strain>
    </source>
</reference>
<dbReference type="Proteomes" id="UP001218188">
    <property type="component" value="Unassembled WGS sequence"/>
</dbReference>
<organism evidence="6 7">
    <name type="scientific">Mycena alexandri</name>
    <dbReference type="NCBI Taxonomy" id="1745969"/>
    <lineage>
        <taxon>Eukaryota</taxon>
        <taxon>Fungi</taxon>
        <taxon>Dikarya</taxon>
        <taxon>Basidiomycota</taxon>
        <taxon>Agaricomycotina</taxon>
        <taxon>Agaricomycetes</taxon>
        <taxon>Agaricomycetidae</taxon>
        <taxon>Agaricales</taxon>
        <taxon>Marasmiineae</taxon>
        <taxon>Mycenaceae</taxon>
        <taxon>Mycena</taxon>
    </lineage>
</organism>
<sequence length="445" mass="50240">MSIDSTDPPLACEMIRQGTLLEKVNANGQTALLQAMQRISELWLVLKKHGNLPMPREIQTYKAQIENALKRIRYIVVMLIGQHADVNATLKWQGQLVSTLHFACAIDDWDLVTVLLEHGARSKPTLSCVDAETLLPTAAAKRRLTALKEKAKEVIRPPRLCPCFSGKPLSDCHAQPHPYPDDFTCFCGPTKVYGRCCKTRSILITEIWDGEDKCIRRLRSVVPPDLPSYPSQEDHAIMEQVRQNDDWEKVMRMVPELMLNPDVQSVWTEVLELGLRENLADPAFKFAHSETNFFPVPQGRTSSKHWCRQKQKEWNAAVDKYIESGVDSRPRSDIEAAAKIGISLGAILRVCEADGCDKVEGREIDKVLTCARCKMTFYCSPKCQKLHWSAHKPVCGTSAQTERPLPSQVELSNFVTKYSPALMKFRMTEGSIKGMDLERFMNGLN</sequence>
<proteinExistence type="predicted"/>
<dbReference type="GO" id="GO:0008270">
    <property type="term" value="F:zinc ion binding"/>
    <property type="evidence" value="ECO:0007669"/>
    <property type="project" value="UniProtKB-KW"/>
</dbReference>
<evidence type="ECO:0000256" key="1">
    <source>
        <dbReference type="ARBA" id="ARBA00022723"/>
    </source>
</evidence>
<dbReference type="PROSITE" id="PS50865">
    <property type="entry name" value="ZF_MYND_2"/>
    <property type="match status" value="1"/>
</dbReference>
<dbReference type="Gene3D" id="1.25.40.20">
    <property type="entry name" value="Ankyrin repeat-containing domain"/>
    <property type="match status" value="1"/>
</dbReference>
<dbReference type="SUPFAM" id="SSF48403">
    <property type="entry name" value="Ankyrin repeat"/>
    <property type="match status" value="1"/>
</dbReference>
<feature type="domain" description="MYND-type" evidence="5">
    <location>
        <begin position="353"/>
        <end position="395"/>
    </location>
</feature>
<name>A0AAD6SE69_9AGAR</name>
<evidence type="ECO:0000313" key="6">
    <source>
        <dbReference type="EMBL" id="KAJ7025353.1"/>
    </source>
</evidence>
<dbReference type="Gene3D" id="6.10.140.2220">
    <property type="match status" value="1"/>
</dbReference>
<keyword evidence="1" id="KW-0479">Metal-binding</keyword>
<comment type="caution">
    <text evidence="6">The sequence shown here is derived from an EMBL/GenBank/DDBJ whole genome shotgun (WGS) entry which is preliminary data.</text>
</comment>
<accession>A0AAD6SE69</accession>
<evidence type="ECO:0000256" key="3">
    <source>
        <dbReference type="ARBA" id="ARBA00022833"/>
    </source>
</evidence>
<evidence type="ECO:0000256" key="2">
    <source>
        <dbReference type="ARBA" id="ARBA00022771"/>
    </source>
</evidence>
<dbReference type="InterPro" id="IPR002893">
    <property type="entry name" value="Znf_MYND"/>
</dbReference>
<gene>
    <name evidence="6" type="ORF">C8F04DRAFT_1010003</name>
</gene>
<dbReference type="InterPro" id="IPR036770">
    <property type="entry name" value="Ankyrin_rpt-contain_sf"/>
</dbReference>
<keyword evidence="2 4" id="KW-0863">Zinc-finger</keyword>
<dbReference type="Pfam" id="PF01753">
    <property type="entry name" value="zf-MYND"/>
    <property type="match status" value="1"/>
</dbReference>
<evidence type="ECO:0000313" key="7">
    <source>
        <dbReference type="Proteomes" id="UP001218188"/>
    </source>
</evidence>
<dbReference type="AlphaFoldDB" id="A0AAD6SE69"/>
<evidence type="ECO:0000256" key="4">
    <source>
        <dbReference type="PROSITE-ProRule" id="PRU00134"/>
    </source>
</evidence>
<protein>
    <recommendedName>
        <fullName evidence="5">MYND-type domain-containing protein</fullName>
    </recommendedName>
</protein>
<dbReference type="EMBL" id="JARJCM010000154">
    <property type="protein sequence ID" value="KAJ7025353.1"/>
    <property type="molecule type" value="Genomic_DNA"/>
</dbReference>
<evidence type="ECO:0000259" key="5">
    <source>
        <dbReference type="PROSITE" id="PS50865"/>
    </source>
</evidence>
<keyword evidence="7" id="KW-1185">Reference proteome</keyword>
<keyword evidence="3" id="KW-0862">Zinc</keyword>